<dbReference type="SUPFAM" id="SSF55248">
    <property type="entry name" value="PCD-like"/>
    <property type="match status" value="1"/>
</dbReference>
<accession>A0A8S1IX28</accession>
<evidence type="ECO:0000313" key="6">
    <source>
        <dbReference type="EMBL" id="CAD7698576.1"/>
    </source>
</evidence>
<gene>
    <name evidence="6" type="ORF">OSTQU699_LOCUS3937</name>
</gene>
<reference evidence="6" key="1">
    <citation type="submission" date="2020-12" db="EMBL/GenBank/DDBJ databases">
        <authorList>
            <person name="Iha C."/>
        </authorList>
    </citation>
    <scope>NUCLEOTIDE SEQUENCE</scope>
</reference>
<keyword evidence="7" id="KW-1185">Reference proteome</keyword>
<dbReference type="Gene3D" id="3.30.1360.20">
    <property type="entry name" value="Transcriptional coactivator/pterin dehydratase"/>
    <property type="match status" value="1"/>
</dbReference>
<evidence type="ECO:0000313" key="7">
    <source>
        <dbReference type="Proteomes" id="UP000708148"/>
    </source>
</evidence>
<protein>
    <recommendedName>
        <fullName evidence="3">4a-hydroxytetrahydrobiopterin dehydratase</fullName>
        <ecNumber evidence="3">4.2.1.96</ecNumber>
    </recommendedName>
    <alternativeName>
        <fullName evidence="5">4-alpha-hydroxy-tetrahydropterin dehydratase</fullName>
    </alternativeName>
</protein>
<comment type="catalytic activity">
    <reaction evidence="1">
        <text>(4aS,6R)-4a-hydroxy-L-erythro-5,6,7,8-tetrahydrobiopterin = (6R)-L-erythro-6,7-dihydrobiopterin + H2O</text>
        <dbReference type="Rhea" id="RHEA:11920"/>
        <dbReference type="ChEBI" id="CHEBI:15377"/>
        <dbReference type="ChEBI" id="CHEBI:15642"/>
        <dbReference type="ChEBI" id="CHEBI:43120"/>
        <dbReference type="EC" id="4.2.1.96"/>
    </reaction>
</comment>
<evidence type="ECO:0000256" key="3">
    <source>
        <dbReference type="ARBA" id="ARBA00013252"/>
    </source>
</evidence>
<dbReference type="PANTHER" id="PTHR12599">
    <property type="entry name" value="PTERIN-4-ALPHA-CARBINOLAMINE DEHYDRATASE"/>
    <property type="match status" value="1"/>
</dbReference>
<dbReference type="PANTHER" id="PTHR12599:SF0">
    <property type="entry name" value="PTERIN-4-ALPHA-CARBINOLAMINE DEHYDRATASE"/>
    <property type="match status" value="1"/>
</dbReference>
<comment type="similarity">
    <text evidence="2">Belongs to the pterin-4-alpha-carbinolamine dehydratase family.</text>
</comment>
<evidence type="ECO:0000256" key="1">
    <source>
        <dbReference type="ARBA" id="ARBA00001554"/>
    </source>
</evidence>
<evidence type="ECO:0000256" key="2">
    <source>
        <dbReference type="ARBA" id="ARBA00006472"/>
    </source>
</evidence>
<dbReference type="InterPro" id="IPR001533">
    <property type="entry name" value="Pterin_deHydtase"/>
</dbReference>
<evidence type="ECO:0000256" key="4">
    <source>
        <dbReference type="ARBA" id="ARBA00023239"/>
    </source>
</evidence>
<dbReference type="EC" id="4.2.1.96" evidence="3"/>
<dbReference type="Pfam" id="PF01329">
    <property type="entry name" value="Pterin_4a"/>
    <property type="match status" value="1"/>
</dbReference>
<name>A0A8S1IX28_9CHLO</name>
<comment type="caution">
    <text evidence="6">The sequence shown here is derived from an EMBL/GenBank/DDBJ whole genome shotgun (WGS) entry which is preliminary data.</text>
</comment>
<dbReference type="Proteomes" id="UP000708148">
    <property type="component" value="Unassembled WGS sequence"/>
</dbReference>
<dbReference type="AlphaFoldDB" id="A0A8S1IX28"/>
<organism evidence="6 7">
    <name type="scientific">Ostreobium quekettii</name>
    <dbReference type="NCBI Taxonomy" id="121088"/>
    <lineage>
        <taxon>Eukaryota</taxon>
        <taxon>Viridiplantae</taxon>
        <taxon>Chlorophyta</taxon>
        <taxon>core chlorophytes</taxon>
        <taxon>Ulvophyceae</taxon>
        <taxon>TCBD clade</taxon>
        <taxon>Bryopsidales</taxon>
        <taxon>Ostreobineae</taxon>
        <taxon>Ostreobiaceae</taxon>
        <taxon>Ostreobium</taxon>
    </lineage>
</organism>
<sequence length="101" mass="11700">MLAAVPEWAMSEDRSCLKRFLVAKNFTTAMKFFEAVADIAEEEGHHPDLQLRDKRLVEVSLSTHPIRGVSLRDFVVASKINAVELEYSPKWLREREEEQQK</sequence>
<dbReference type="InterPro" id="IPR036428">
    <property type="entry name" value="PCD_sf"/>
</dbReference>
<dbReference type="GO" id="GO:0008124">
    <property type="term" value="F:4-alpha-hydroxytetrahydrobiopterin dehydratase activity"/>
    <property type="evidence" value="ECO:0007669"/>
    <property type="project" value="UniProtKB-EC"/>
</dbReference>
<proteinExistence type="inferred from homology"/>
<keyword evidence="4" id="KW-0456">Lyase</keyword>
<dbReference type="OrthoDB" id="277398at2759"/>
<evidence type="ECO:0000256" key="5">
    <source>
        <dbReference type="ARBA" id="ARBA00030497"/>
    </source>
</evidence>
<dbReference type="EMBL" id="CAJHUC010000853">
    <property type="protein sequence ID" value="CAD7698576.1"/>
    <property type="molecule type" value="Genomic_DNA"/>
</dbReference>
<dbReference type="GO" id="GO:0006729">
    <property type="term" value="P:tetrahydrobiopterin biosynthetic process"/>
    <property type="evidence" value="ECO:0007669"/>
    <property type="project" value="InterPro"/>
</dbReference>